<dbReference type="AlphaFoldDB" id="A0A1I0CKL3"/>
<dbReference type="Proteomes" id="UP000199519">
    <property type="component" value="Unassembled WGS sequence"/>
</dbReference>
<gene>
    <name evidence="1" type="ORF">SAMN04488598_1387</name>
    <name evidence="2" type="ORF">SAMN04515652_1387</name>
</gene>
<evidence type="ECO:0000313" key="3">
    <source>
        <dbReference type="Proteomes" id="UP000198612"/>
    </source>
</evidence>
<name>A0A1I0CKL3_9FIRM</name>
<dbReference type="Proteomes" id="UP000198612">
    <property type="component" value="Unassembled WGS sequence"/>
</dbReference>
<reference evidence="3 4" key="1">
    <citation type="submission" date="2016-10" db="EMBL/GenBank/DDBJ databases">
        <authorList>
            <person name="Varghese N."/>
            <person name="Submissions S."/>
        </authorList>
    </citation>
    <scope>NUCLEOTIDE SEQUENCE [LARGE SCALE GENOMIC DNA]</scope>
    <source>
        <strain evidence="1 4">WG2</strain>
        <strain evidence="2 3">WG5</strain>
    </source>
</reference>
<organism evidence="2 3">
    <name type="scientific">Halanaerobium congolense</name>
    <dbReference type="NCBI Taxonomy" id="54121"/>
    <lineage>
        <taxon>Bacteria</taxon>
        <taxon>Bacillati</taxon>
        <taxon>Bacillota</taxon>
        <taxon>Clostridia</taxon>
        <taxon>Halanaerobiales</taxon>
        <taxon>Halanaerobiaceae</taxon>
        <taxon>Halanaerobium</taxon>
    </lineage>
</organism>
<evidence type="ECO:0000313" key="2">
    <source>
        <dbReference type="EMBL" id="SET19716.1"/>
    </source>
</evidence>
<accession>A0A1I0CKL3</accession>
<proteinExistence type="predicted"/>
<evidence type="ECO:0000313" key="1">
    <source>
        <dbReference type="EMBL" id="SDG01519.1"/>
    </source>
</evidence>
<evidence type="ECO:0000313" key="4">
    <source>
        <dbReference type="Proteomes" id="UP000199519"/>
    </source>
</evidence>
<evidence type="ECO:0008006" key="5">
    <source>
        <dbReference type="Google" id="ProtNLM"/>
    </source>
</evidence>
<dbReference type="EMBL" id="FOHG01000038">
    <property type="protein sequence ID" value="SET19716.1"/>
    <property type="molecule type" value="Genomic_DNA"/>
</dbReference>
<protein>
    <recommendedName>
        <fullName evidence="5">GIY-YIG domain-containing protein</fullName>
    </recommendedName>
</protein>
<dbReference type="RefSeq" id="WP_089720788.1">
    <property type="nucleotide sequence ID" value="NZ_FNBJ01000038.1"/>
</dbReference>
<keyword evidence="4" id="KW-1185">Reference proteome</keyword>
<sequence>MKEAIENIINKFQENETCFKIDFRSEEWRKKVPAESGWYLIKTNAPVNILSNLINPKGKAHYNIGNRVDKNFTVDNNNLLINQKKNNIYVVYNGHAKNLKARAREHYRGHNKTACLALKQYKEIHEYDWYFCFLSVSTLDKDYKIDKLLRIAVEQAWRSQFGWPILCKG</sequence>
<dbReference type="EMBL" id="FNBJ01000038">
    <property type="protein sequence ID" value="SDG01519.1"/>
    <property type="molecule type" value="Genomic_DNA"/>
</dbReference>